<evidence type="ECO:0000256" key="4">
    <source>
        <dbReference type="ARBA" id="ARBA00022989"/>
    </source>
</evidence>
<evidence type="ECO:0000256" key="3">
    <source>
        <dbReference type="ARBA" id="ARBA00022692"/>
    </source>
</evidence>
<evidence type="ECO:0000256" key="10">
    <source>
        <dbReference type="SAM" id="MobiDB-lite"/>
    </source>
</evidence>
<dbReference type="Pfam" id="PF00999">
    <property type="entry name" value="Na_H_Exchanger"/>
    <property type="match status" value="2"/>
</dbReference>
<feature type="transmembrane region" description="Helical" evidence="11">
    <location>
        <begin position="478"/>
        <end position="498"/>
    </location>
</feature>
<feature type="region of interest" description="Disordered" evidence="10">
    <location>
        <begin position="35"/>
        <end position="56"/>
    </location>
</feature>
<dbReference type="GO" id="GO:0015385">
    <property type="term" value="F:sodium:proton antiporter activity"/>
    <property type="evidence" value="ECO:0007669"/>
    <property type="project" value="InterPro"/>
</dbReference>
<feature type="region of interest" description="Disordered" evidence="10">
    <location>
        <begin position="923"/>
        <end position="977"/>
    </location>
</feature>
<proteinExistence type="inferred from homology"/>
<dbReference type="PRINTS" id="PR01084">
    <property type="entry name" value="NAHEXCHNGR"/>
</dbReference>
<feature type="transmembrane region" description="Helical" evidence="11">
    <location>
        <begin position="291"/>
        <end position="308"/>
    </location>
</feature>
<evidence type="ECO:0000256" key="8">
    <source>
        <dbReference type="ARBA" id="ARBA00023201"/>
    </source>
</evidence>
<feature type="chain" id="PRO_5027069847" description="Sodium/hydrogen exchanger" evidence="12">
    <location>
        <begin position="20"/>
        <end position="977"/>
    </location>
</feature>
<keyword evidence="15" id="KW-1185">Reference proteome</keyword>
<reference evidence="14 15" key="1">
    <citation type="submission" date="2020-06" db="EMBL/GenBank/DDBJ databases">
        <authorList>
            <person name="Li R."/>
            <person name="Bekaert M."/>
        </authorList>
    </citation>
    <scope>NUCLEOTIDE SEQUENCE [LARGE SCALE GENOMIC DNA]</scope>
    <source>
        <strain evidence="15">wild</strain>
    </source>
</reference>
<keyword evidence="7 11" id="KW-0472">Membrane</keyword>
<dbReference type="OrthoDB" id="196264at2759"/>
<dbReference type="InterPro" id="IPR018422">
    <property type="entry name" value="Cation/H_exchanger_CPA1"/>
</dbReference>
<feature type="transmembrane region" description="Helical" evidence="11">
    <location>
        <begin position="347"/>
        <end position="369"/>
    </location>
</feature>
<evidence type="ECO:0000256" key="6">
    <source>
        <dbReference type="ARBA" id="ARBA00023065"/>
    </source>
</evidence>
<feature type="transmembrane region" description="Helical" evidence="11">
    <location>
        <begin position="581"/>
        <end position="601"/>
    </location>
</feature>
<dbReference type="GO" id="GO:0015386">
    <property type="term" value="F:potassium:proton antiporter activity"/>
    <property type="evidence" value="ECO:0007669"/>
    <property type="project" value="TreeGrafter"/>
</dbReference>
<accession>A0A6J8A958</accession>
<feature type="transmembrane region" description="Helical" evidence="11">
    <location>
        <begin position="320"/>
        <end position="340"/>
    </location>
</feature>
<evidence type="ECO:0000256" key="12">
    <source>
        <dbReference type="SAM" id="SignalP"/>
    </source>
</evidence>
<dbReference type="InterPro" id="IPR004709">
    <property type="entry name" value="NaH_exchanger"/>
</dbReference>
<dbReference type="PANTHER" id="PTHR10110">
    <property type="entry name" value="SODIUM/HYDROGEN EXCHANGER"/>
    <property type="match status" value="1"/>
</dbReference>
<feature type="signal peptide" evidence="12">
    <location>
        <begin position="1"/>
        <end position="19"/>
    </location>
</feature>
<keyword evidence="3 9" id="KW-0812">Transmembrane</keyword>
<feature type="transmembrane region" description="Helical" evidence="11">
    <location>
        <begin position="201"/>
        <end position="221"/>
    </location>
</feature>
<dbReference type="GO" id="GO:0005886">
    <property type="term" value="C:plasma membrane"/>
    <property type="evidence" value="ECO:0007669"/>
    <property type="project" value="TreeGrafter"/>
</dbReference>
<name>A0A6J8A958_MYTCO</name>
<keyword evidence="2 9" id="KW-0813">Transport</keyword>
<feature type="compositionally biased region" description="Basic and acidic residues" evidence="10">
    <location>
        <begin position="46"/>
        <end position="56"/>
    </location>
</feature>
<evidence type="ECO:0000256" key="1">
    <source>
        <dbReference type="ARBA" id="ARBA00004141"/>
    </source>
</evidence>
<evidence type="ECO:0000259" key="13">
    <source>
        <dbReference type="Pfam" id="PF00999"/>
    </source>
</evidence>
<dbReference type="EMBL" id="CACVKT020000904">
    <property type="protein sequence ID" value="CAC5363637.1"/>
    <property type="molecule type" value="Genomic_DNA"/>
</dbReference>
<comment type="subcellular location">
    <subcellularLocation>
        <location evidence="1">Membrane</location>
        <topology evidence="1">Multi-pass membrane protein</topology>
    </subcellularLocation>
</comment>
<feature type="domain" description="Cation/H+ exchanger transmembrane" evidence="13">
    <location>
        <begin position="91"/>
        <end position="198"/>
    </location>
</feature>
<feature type="transmembrane region" description="Helical" evidence="11">
    <location>
        <begin position="448"/>
        <end position="466"/>
    </location>
</feature>
<keyword evidence="4 11" id="KW-1133">Transmembrane helix</keyword>
<evidence type="ECO:0000256" key="5">
    <source>
        <dbReference type="ARBA" id="ARBA00023053"/>
    </source>
</evidence>
<keyword evidence="6 9" id="KW-0406">Ion transport</keyword>
<feature type="transmembrane region" description="Helical" evidence="11">
    <location>
        <begin position="389"/>
        <end position="413"/>
    </location>
</feature>
<evidence type="ECO:0000256" key="2">
    <source>
        <dbReference type="ARBA" id="ARBA00022448"/>
    </source>
</evidence>
<dbReference type="GO" id="GO:0098719">
    <property type="term" value="P:sodium ion import across plasma membrane"/>
    <property type="evidence" value="ECO:0007669"/>
    <property type="project" value="TreeGrafter"/>
</dbReference>
<keyword evidence="9" id="KW-0050">Antiport</keyword>
<organism evidence="14 15">
    <name type="scientific">Mytilus coruscus</name>
    <name type="common">Sea mussel</name>
    <dbReference type="NCBI Taxonomy" id="42192"/>
    <lineage>
        <taxon>Eukaryota</taxon>
        <taxon>Metazoa</taxon>
        <taxon>Spiralia</taxon>
        <taxon>Lophotrochozoa</taxon>
        <taxon>Mollusca</taxon>
        <taxon>Bivalvia</taxon>
        <taxon>Autobranchia</taxon>
        <taxon>Pteriomorphia</taxon>
        <taxon>Mytilida</taxon>
        <taxon>Mytiloidea</taxon>
        <taxon>Mytilidae</taxon>
        <taxon>Mytilinae</taxon>
        <taxon>Mytilus</taxon>
    </lineage>
</organism>
<evidence type="ECO:0000313" key="15">
    <source>
        <dbReference type="Proteomes" id="UP000507470"/>
    </source>
</evidence>
<dbReference type="NCBIfam" id="TIGR00840">
    <property type="entry name" value="b_cpa1"/>
    <property type="match status" value="1"/>
</dbReference>
<feature type="transmembrane region" description="Helical" evidence="11">
    <location>
        <begin position="549"/>
        <end position="569"/>
    </location>
</feature>
<feature type="transmembrane region" description="Helical" evidence="11">
    <location>
        <begin position="137"/>
        <end position="155"/>
    </location>
</feature>
<evidence type="ECO:0000256" key="9">
    <source>
        <dbReference type="RuleBase" id="RU003722"/>
    </source>
</evidence>
<dbReference type="Proteomes" id="UP000507470">
    <property type="component" value="Unassembled WGS sequence"/>
</dbReference>
<evidence type="ECO:0000256" key="11">
    <source>
        <dbReference type="SAM" id="Phobius"/>
    </source>
</evidence>
<evidence type="ECO:0000256" key="7">
    <source>
        <dbReference type="ARBA" id="ARBA00023136"/>
    </source>
</evidence>
<comment type="similarity">
    <text evidence="9">Belongs to the monovalent cation:proton antiporter 1 (CPA1) transporter (TC 2.A.36) family.</text>
</comment>
<protein>
    <recommendedName>
        <fullName evidence="9">Sodium/hydrogen exchanger</fullName>
    </recommendedName>
</protein>
<feature type="transmembrane region" description="Helical" evidence="11">
    <location>
        <begin position="107"/>
        <end position="125"/>
    </location>
</feature>
<keyword evidence="12" id="KW-0732">Signal</keyword>
<dbReference type="Gene3D" id="6.10.140.1330">
    <property type="match status" value="1"/>
</dbReference>
<gene>
    <name evidence="14" type="ORF">MCOR_4983</name>
</gene>
<dbReference type="AlphaFoldDB" id="A0A6J8A958"/>
<sequence length="977" mass="109585">MENINMLLSLFFIWTFCFSVCVCNTGGLVTYQPKPNAENSSTKSNETPHDGNNTDHHRHIHGVEIAEWKFQELREPFIFTIVVLLAGLSKIGFHYTDKLSSHVPESCLLIVIGTAFGVIFFLTGISEKLPEFFTPDTFFHFLLPPIILEAAFSLYDRTFLHNLGSILIFSVIGTCCAAFTIGLCLIGLHKVGAMEDIDVTPIQFLYVVFSGLCLIGLHKVGAMEDIDVTPIQFLYVVFSGLCLIGLHKVGAMEDIDVTPIQFLYVVFSGLCLIGLHKVGAMEDIDVTPIQFLYVVFSGLCLIGLHKVGAMEDIDVTPIQLLVFSSLIVAVDPVAVLAVFNEVGVNRVLYFLVFGESLLNDGVTVVLYNVMQSYNSIALQGGSITAMEVVLGIVKFLVVCIGGLAIGVICGILSSILTRFTDKVKVVEPVAIFGMAYLAFILAEMFHFSGIISIIACGLIQVAYAFNNLNRKSCTAIKYFTRVMSSTTEIIIFMFLGLLLVRDNHRWETGFILWTLFLCIVVRFFYTYLFSLAINRFDRSRVRRITLDEMFIMSYGGLRGAVCFSLVALLKPEDFPTETKNLFVTATLTVILFSVFVQGATIKPLVNKLRVKLATYVEPKMYDELNCKVTDHMMAGMEEIVGHEGNFYLMEKMKRFQDLYLRKYLLNDPEGFDQSELLQYYEKLVMKEHYRNLHLCGAKNMPDKSEDMRKIDSSAMLLKLANGTDAEEPEEEEEATGVVLRIKSIDSPTPSDLRKLLESHATHSRMPKIEVGQRFCSAIPQGMFDRNMAKHTKFSMMQHLQNKRCSNMRLQRMKSIRTMPERALSWSEEDSDICFRRGNQTRLGKPKTRSATVDISPTDDRHNITSVMSNIMDTVFEEDEIENRPLLKKGTSLPVYAEGTSHPKVESGITVISPEEFGDTFCVPNKSNEPENVASVTDYSDEPKPGMPSGRKNSSHVLTRQGAMDDIPMKKISRSTSQ</sequence>
<feature type="transmembrane region" description="Helical" evidence="11">
    <location>
        <begin position="510"/>
        <end position="528"/>
    </location>
</feature>
<keyword evidence="8 9" id="KW-0739">Sodium transport</keyword>
<keyword evidence="5" id="KW-0915">Sodium</keyword>
<dbReference type="InterPro" id="IPR006153">
    <property type="entry name" value="Cation/H_exchanger_TM"/>
</dbReference>
<feature type="transmembrane region" description="Helical" evidence="11">
    <location>
        <begin position="77"/>
        <end position="95"/>
    </location>
</feature>
<dbReference type="GO" id="GO:0051453">
    <property type="term" value="P:regulation of intracellular pH"/>
    <property type="evidence" value="ECO:0007669"/>
    <property type="project" value="TreeGrafter"/>
</dbReference>
<feature type="transmembrane region" description="Helical" evidence="11">
    <location>
        <begin position="425"/>
        <end position="442"/>
    </location>
</feature>
<feature type="domain" description="Cation/H+ exchanger transmembrane" evidence="13">
    <location>
        <begin position="299"/>
        <end position="607"/>
    </location>
</feature>
<evidence type="ECO:0000313" key="14">
    <source>
        <dbReference type="EMBL" id="CAC5363637.1"/>
    </source>
</evidence>
<feature type="transmembrane region" description="Helical" evidence="11">
    <location>
        <begin position="233"/>
        <end position="250"/>
    </location>
</feature>
<feature type="transmembrane region" description="Helical" evidence="11">
    <location>
        <begin position="262"/>
        <end position="279"/>
    </location>
</feature>
<feature type="transmembrane region" description="Helical" evidence="11">
    <location>
        <begin position="167"/>
        <end position="189"/>
    </location>
</feature>
<dbReference type="PANTHER" id="PTHR10110:SF126">
    <property type="entry name" value="NA(+)_H(+) EXCHANGER PROTEIN 7"/>
    <property type="match status" value="1"/>
</dbReference>